<dbReference type="AlphaFoldDB" id="A0A1F7S5U3"/>
<dbReference type="InterPro" id="IPR025529">
    <property type="entry name" value="DUF4416"/>
</dbReference>
<evidence type="ECO:0000313" key="1">
    <source>
        <dbReference type="EMBL" id="OGL48644.1"/>
    </source>
</evidence>
<name>A0A1F7S5U3_9BACT</name>
<accession>A0A1F7S5U3</accession>
<dbReference type="Proteomes" id="UP000179266">
    <property type="component" value="Unassembled WGS sequence"/>
</dbReference>
<proteinExistence type="predicted"/>
<protein>
    <recommendedName>
        <fullName evidence="3">GTP-binding protein</fullName>
    </recommendedName>
</protein>
<dbReference type="Pfam" id="PF14385">
    <property type="entry name" value="DUF4416"/>
    <property type="match status" value="1"/>
</dbReference>
<reference evidence="1 2" key="1">
    <citation type="journal article" date="2016" name="Nat. Commun.">
        <title>Thousands of microbial genomes shed light on interconnected biogeochemical processes in an aquifer system.</title>
        <authorList>
            <person name="Anantharaman K."/>
            <person name="Brown C.T."/>
            <person name="Hug L.A."/>
            <person name="Sharon I."/>
            <person name="Castelle C.J."/>
            <person name="Probst A.J."/>
            <person name="Thomas B.C."/>
            <person name="Singh A."/>
            <person name="Wilkins M.J."/>
            <person name="Karaoz U."/>
            <person name="Brodie E.L."/>
            <person name="Williams K.H."/>
            <person name="Hubbard S.S."/>
            <person name="Banfield J.F."/>
        </authorList>
    </citation>
    <scope>NUCLEOTIDE SEQUENCE [LARGE SCALE GENOMIC DNA]</scope>
</reference>
<evidence type="ECO:0008006" key="3">
    <source>
        <dbReference type="Google" id="ProtNLM"/>
    </source>
</evidence>
<sequence>MGTPRNPENVKLFIGILYSSEDILKSTQNILETKFGPIDSRDTPSDFIHTHYYKEEMGDEVKRCFISFERLILPDELPLIKLYTNSLEDQFRKNSGTEGRTINLDPGYMSHGTVILASTKNYSHRIYLNSGIYAELEYRILGKKWESLEWTYPDYRT</sequence>
<organism evidence="1 2">
    <name type="scientific">Candidatus Schekmanbacteria bacterium RBG_13_48_7</name>
    <dbReference type="NCBI Taxonomy" id="1817878"/>
    <lineage>
        <taxon>Bacteria</taxon>
        <taxon>Candidatus Schekmaniibacteriota</taxon>
    </lineage>
</organism>
<evidence type="ECO:0000313" key="2">
    <source>
        <dbReference type="Proteomes" id="UP000179266"/>
    </source>
</evidence>
<gene>
    <name evidence="1" type="ORF">A2161_04410</name>
</gene>
<feature type="non-terminal residue" evidence="1">
    <location>
        <position position="157"/>
    </location>
</feature>
<dbReference type="EMBL" id="MGDD01000034">
    <property type="protein sequence ID" value="OGL48644.1"/>
    <property type="molecule type" value="Genomic_DNA"/>
</dbReference>
<comment type="caution">
    <text evidence="1">The sequence shown here is derived from an EMBL/GenBank/DDBJ whole genome shotgun (WGS) entry which is preliminary data.</text>
</comment>